<evidence type="ECO:0000259" key="1">
    <source>
        <dbReference type="Pfam" id="PF20200"/>
    </source>
</evidence>
<dbReference type="Pfam" id="PF20200">
    <property type="entry name" value="DUF6562"/>
    <property type="match status" value="1"/>
</dbReference>
<reference evidence="3" key="1">
    <citation type="submission" date="2019-09" db="EMBL/GenBank/DDBJ databases">
        <title>Distinct polysaccharide growth profiles of human intestinal Prevotella copri isolates.</title>
        <authorList>
            <person name="Fehlner-Peach H."/>
            <person name="Magnabosco C."/>
            <person name="Raghavan V."/>
            <person name="Scher J.U."/>
            <person name="Tett A."/>
            <person name="Cox L.M."/>
            <person name="Gottsegen C."/>
            <person name="Watters A."/>
            <person name="Wiltshire- Gordon J.D."/>
            <person name="Segata N."/>
            <person name="Bonneau R."/>
            <person name="Littman D.R."/>
        </authorList>
    </citation>
    <scope>NUCLEOTIDE SEQUENCE [LARGE SCALE GENOMIC DNA]</scope>
    <source>
        <strain evidence="3">iP54</strain>
    </source>
</reference>
<dbReference type="AlphaFoldDB" id="A0A646HP88"/>
<dbReference type="InterPro" id="IPR046692">
    <property type="entry name" value="DUF6562"/>
</dbReference>
<feature type="domain" description="DUF6562" evidence="1">
    <location>
        <begin position="172"/>
        <end position="441"/>
    </location>
</feature>
<organism evidence="2 3">
    <name type="scientific">Segatella copri</name>
    <dbReference type="NCBI Taxonomy" id="165179"/>
    <lineage>
        <taxon>Bacteria</taxon>
        <taxon>Pseudomonadati</taxon>
        <taxon>Bacteroidota</taxon>
        <taxon>Bacteroidia</taxon>
        <taxon>Bacteroidales</taxon>
        <taxon>Prevotellaceae</taxon>
        <taxon>Segatella</taxon>
    </lineage>
</organism>
<evidence type="ECO:0000313" key="3">
    <source>
        <dbReference type="Proteomes" id="UP000420635"/>
    </source>
</evidence>
<dbReference type="EMBL" id="VZBQ01000162">
    <property type="protein sequence ID" value="MQN91268.1"/>
    <property type="molecule type" value="Genomic_DNA"/>
</dbReference>
<dbReference type="Proteomes" id="UP000420635">
    <property type="component" value="Unassembled WGS sequence"/>
</dbReference>
<sequence length="443" mass="48992">MNTKRRYIYLKICTLLMFVCLTACNRDPHEEERGIAVTIDNTQCPDVPIGAIKLYIYGTGGNLYATYNYADARGIAAVLHPLEAGHYTVAVVINADEEAAETSTLTALHEWLEMEMSHETNLLSGIAEVNVTEDGISPVTVFLQRGVFMLSTLRLLLTLPVQKLPDYTPKESKTRAAGSANIIRCVAELCKVGTDIVVLHKAVTPVPQADGTYLVELELAEGSYDLRLWTDYARADNPLADTFYHTESLKAVTIVTKPYTANTDAKDAAYYNKSDITLSKEGATMNVQLQRPLAKYRLIAKDVENYRKLMEAKPDIYPPLKNLTVKVQYEGYFPSRFNVSTGKPNDAVGGISYSQVSLHYNDVDNEVLLGGDWVLVNGTESLVNVTVTVTDNLGNTLCRASGVKINYRNGHLTTVYGNFLTGDINKGGIDINTEWSGIYNVWF</sequence>
<dbReference type="RefSeq" id="WP_153113856.1">
    <property type="nucleotide sequence ID" value="NZ_VZAS01000156.1"/>
</dbReference>
<comment type="caution">
    <text evidence="2">The sequence shown here is derived from an EMBL/GenBank/DDBJ whole genome shotgun (WGS) entry which is preliminary data.</text>
</comment>
<evidence type="ECO:0000313" key="2">
    <source>
        <dbReference type="EMBL" id="MQN91268.1"/>
    </source>
</evidence>
<name>A0A646HP88_9BACT</name>
<gene>
    <name evidence="2" type="ORF">F7D59_15780</name>
</gene>
<accession>A0A646HP88</accession>
<proteinExistence type="predicted"/>
<protein>
    <recommendedName>
        <fullName evidence="1">DUF6562 domain-containing protein</fullName>
    </recommendedName>
</protein>